<dbReference type="EMBL" id="JACGCM010000420">
    <property type="protein sequence ID" value="KAF6172597.1"/>
    <property type="molecule type" value="Genomic_DNA"/>
</dbReference>
<dbReference type="AlphaFoldDB" id="A0A7J7NZI7"/>
<feature type="region of interest" description="Disordered" evidence="1">
    <location>
        <begin position="19"/>
        <end position="42"/>
    </location>
</feature>
<feature type="region of interest" description="Disordered" evidence="1">
    <location>
        <begin position="76"/>
        <end position="96"/>
    </location>
</feature>
<evidence type="ECO:0000313" key="2">
    <source>
        <dbReference type="EMBL" id="KAF6172597.1"/>
    </source>
</evidence>
<evidence type="ECO:0000313" key="3">
    <source>
        <dbReference type="Proteomes" id="UP000541444"/>
    </source>
</evidence>
<reference evidence="2 3" key="1">
    <citation type="journal article" date="2020" name="IScience">
        <title>Genome Sequencing of the Endangered Kingdonia uniflora (Circaeasteraceae, Ranunculales) Reveals Potential Mechanisms of Evolutionary Specialization.</title>
        <authorList>
            <person name="Sun Y."/>
            <person name="Deng T."/>
            <person name="Zhang A."/>
            <person name="Moore M.J."/>
            <person name="Landis J.B."/>
            <person name="Lin N."/>
            <person name="Zhang H."/>
            <person name="Zhang X."/>
            <person name="Huang J."/>
            <person name="Zhang X."/>
            <person name="Sun H."/>
            <person name="Wang H."/>
        </authorList>
    </citation>
    <scope>NUCLEOTIDE SEQUENCE [LARGE SCALE GENOMIC DNA]</scope>
    <source>
        <strain evidence="2">TB1705</strain>
        <tissue evidence="2">Leaf</tissue>
    </source>
</reference>
<protein>
    <submittedName>
        <fullName evidence="2">Uncharacterized protein</fullName>
    </submittedName>
</protein>
<accession>A0A7J7NZI7</accession>
<gene>
    <name evidence="2" type="ORF">GIB67_036547</name>
</gene>
<name>A0A7J7NZI7_9MAGN</name>
<comment type="caution">
    <text evidence="2">The sequence shown here is derived from an EMBL/GenBank/DDBJ whole genome shotgun (WGS) entry which is preliminary data.</text>
</comment>
<organism evidence="2 3">
    <name type="scientific">Kingdonia uniflora</name>
    <dbReference type="NCBI Taxonomy" id="39325"/>
    <lineage>
        <taxon>Eukaryota</taxon>
        <taxon>Viridiplantae</taxon>
        <taxon>Streptophyta</taxon>
        <taxon>Embryophyta</taxon>
        <taxon>Tracheophyta</taxon>
        <taxon>Spermatophyta</taxon>
        <taxon>Magnoliopsida</taxon>
        <taxon>Ranunculales</taxon>
        <taxon>Circaeasteraceae</taxon>
        <taxon>Kingdonia</taxon>
    </lineage>
</organism>
<proteinExistence type="predicted"/>
<dbReference type="Proteomes" id="UP000541444">
    <property type="component" value="Unassembled WGS sequence"/>
</dbReference>
<sequence length="96" mass="11012">MGQQQSDVSPQIWTKITMKEKGEEFSSETKFSGRHQEKEFDRDPEFAEILGSVLDDLRKLRPGELVEQLRLTNLAKASASAKRRDRSRRKGYGGGW</sequence>
<feature type="compositionally biased region" description="Basic residues" evidence="1">
    <location>
        <begin position="81"/>
        <end position="96"/>
    </location>
</feature>
<dbReference type="OrthoDB" id="2014339at2759"/>
<keyword evidence="3" id="KW-1185">Reference proteome</keyword>
<evidence type="ECO:0000256" key="1">
    <source>
        <dbReference type="SAM" id="MobiDB-lite"/>
    </source>
</evidence>